<dbReference type="Proteomes" id="UP001232156">
    <property type="component" value="Unassembled WGS sequence"/>
</dbReference>
<dbReference type="RefSeq" id="WP_347286432.1">
    <property type="nucleotide sequence ID" value="NZ_JAUZQE010000005.1"/>
</dbReference>
<evidence type="ECO:0000256" key="3">
    <source>
        <dbReference type="SAM" id="MobiDB-lite"/>
    </source>
</evidence>
<keyword evidence="2" id="KW-0233">DNA recombination</keyword>
<sequence length="395" mass="42301">MPSSTSKRVLWKGAISFGLVHIPVALHSAVQSQSIDFDWLDRRSMEPVGYKRINKVTGEEIDREDIVKGIAYGDGEYVVMEPDEIAAAYPKTTQTVEIEAFVSLDDVPFVYLERPYYVSPINKGGKVYALLREVLAESRLAGLAKVVIQTKQHLALLFACGPVLILNLLRWGDEVRDWSALNLPDEDGKSTGLSDKELDMARQLVTDMSIKWEPERFTDSFREQIMQLMQEKIDAGETAQVTQPESEEPESGTARIYDLTEMLQRSLKGRKTGASSGASAASGAEDDDGEPADARNSKASARKTSGKAATKKTAAKKSAAKKSAAKSPSSKKAAAGKAGAKAAKKSSSSRGDATAKEAAGNSAAARKPAAKRAAKKPAAAKKPTPGSGSGKRRAA</sequence>
<comment type="caution">
    <text evidence="5">The sequence shown here is derived from an EMBL/GenBank/DDBJ whole genome shotgun (WGS) entry which is preliminary data.</text>
</comment>
<evidence type="ECO:0000256" key="1">
    <source>
        <dbReference type="ARBA" id="ARBA00023125"/>
    </source>
</evidence>
<evidence type="ECO:0000313" key="5">
    <source>
        <dbReference type="EMBL" id="MDR4124975.1"/>
    </source>
</evidence>
<keyword evidence="1 2" id="KW-0238">DNA-binding</keyword>
<dbReference type="EMBL" id="JAUZQE010000005">
    <property type="protein sequence ID" value="MDR4124975.1"/>
    <property type="molecule type" value="Genomic_DNA"/>
</dbReference>
<feature type="compositionally biased region" description="Basic residues" evidence="3">
    <location>
        <begin position="368"/>
        <end position="379"/>
    </location>
</feature>
<feature type="compositionally biased region" description="Basic residues" evidence="3">
    <location>
        <begin position="300"/>
        <end position="324"/>
    </location>
</feature>
<feature type="region of interest" description="Disordered" evidence="3">
    <location>
        <begin position="235"/>
        <end position="395"/>
    </location>
</feature>
<evidence type="ECO:0000259" key="4">
    <source>
        <dbReference type="SMART" id="SM00559"/>
    </source>
</evidence>
<dbReference type="PANTHER" id="PTHR41251:SF1">
    <property type="entry name" value="NON-HOMOLOGOUS END JOINING PROTEIN KU"/>
    <property type="match status" value="1"/>
</dbReference>
<feature type="domain" description="Ku" evidence="4">
    <location>
        <begin position="58"/>
        <end position="186"/>
    </location>
</feature>
<protein>
    <recommendedName>
        <fullName evidence="2">Non-homologous end joining protein Ku</fullName>
    </recommendedName>
</protein>
<name>A0ABU1D3G3_9BURK</name>
<feature type="compositionally biased region" description="Low complexity" evidence="3">
    <location>
        <begin position="273"/>
        <end position="283"/>
    </location>
</feature>
<dbReference type="PANTHER" id="PTHR41251">
    <property type="entry name" value="NON-HOMOLOGOUS END JOINING PROTEIN KU"/>
    <property type="match status" value="1"/>
</dbReference>
<accession>A0ABU1D3G3</accession>
<feature type="compositionally biased region" description="Low complexity" evidence="3">
    <location>
        <begin position="325"/>
        <end position="349"/>
    </location>
</feature>
<dbReference type="Pfam" id="PF02735">
    <property type="entry name" value="Ku"/>
    <property type="match status" value="1"/>
</dbReference>
<dbReference type="CDD" id="cd00789">
    <property type="entry name" value="KU_like"/>
    <property type="match status" value="1"/>
</dbReference>
<dbReference type="SMART" id="SM00559">
    <property type="entry name" value="Ku78"/>
    <property type="match status" value="1"/>
</dbReference>
<reference evidence="5 6" key="1">
    <citation type="submission" date="2023-08" db="EMBL/GenBank/DDBJ databases">
        <title>Alcaligenaceae gen. nov., a novel taxon isolated from the sludge of Yixing Pesticide Factory.</title>
        <authorList>
            <person name="Ruan L."/>
        </authorList>
    </citation>
    <scope>NUCLEOTIDE SEQUENCE [LARGE SCALE GENOMIC DNA]</scope>
    <source>
        <strain evidence="5 6">LG-2</strain>
    </source>
</reference>
<dbReference type="InterPro" id="IPR006164">
    <property type="entry name" value="DNA_bd_Ku70/Ku80"/>
</dbReference>
<organism evidence="5 6">
    <name type="scientific">Yanghanlia caeni</name>
    <dbReference type="NCBI Taxonomy" id="3064283"/>
    <lineage>
        <taxon>Bacteria</taxon>
        <taxon>Pseudomonadati</taxon>
        <taxon>Pseudomonadota</taxon>
        <taxon>Betaproteobacteria</taxon>
        <taxon>Burkholderiales</taxon>
        <taxon>Alcaligenaceae</taxon>
        <taxon>Yanghanlia</taxon>
    </lineage>
</organism>
<keyword evidence="6" id="KW-1185">Reference proteome</keyword>
<dbReference type="Gene3D" id="2.40.290.10">
    <property type="match status" value="1"/>
</dbReference>
<keyword evidence="2" id="KW-0234">DNA repair</keyword>
<keyword evidence="2" id="KW-0227">DNA damage</keyword>
<gene>
    <name evidence="2" type="primary">ku</name>
    <name evidence="5" type="ORF">Q8947_03120</name>
</gene>
<evidence type="ECO:0000256" key="2">
    <source>
        <dbReference type="HAMAP-Rule" id="MF_01875"/>
    </source>
</evidence>
<comment type="subunit">
    <text evidence="2">Homodimer. Interacts with LigD.</text>
</comment>
<proteinExistence type="inferred from homology"/>
<dbReference type="NCBIfam" id="TIGR02772">
    <property type="entry name" value="Ku_bact"/>
    <property type="match status" value="1"/>
</dbReference>
<dbReference type="SUPFAM" id="SSF100939">
    <property type="entry name" value="SPOC domain-like"/>
    <property type="match status" value="1"/>
</dbReference>
<dbReference type="InterPro" id="IPR009187">
    <property type="entry name" value="Prok_Ku"/>
</dbReference>
<comment type="function">
    <text evidence="2">With LigD forms a non-homologous end joining (NHEJ) DNA repair enzyme, which repairs dsDNA breaks with reduced fidelity. Binds linear dsDNA with 5'- and 3'- overhangs but not closed circular dsDNA nor ssDNA. Recruits and stimulates the ligase activity of LigD.</text>
</comment>
<comment type="similarity">
    <text evidence="2">Belongs to the prokaryotic Ku family.</text>
</comment>
<dbReference type="InterPro" id="IPR016194">
    <property type="entry name" value="SPOC-like_C_dom_sf"/>
</dbReference>
<evidence type="ECO:0000313" key="6">
    <source>
        <dbReference type="Proteomes" id="UP001232156"/>
    </source>
</evidence>
<dbReference type="HAMAP" id="MF_01875">
    <property type="entry name" value="Prokaryotic_Ku"/>
    <property type="match status" value="1"/>
</dbReference>